<dbReference type="PANTHER" id="PTHR33678">
    <property type="entry name" value="BLL1576 PROTEIN"/>
    <property type="match status" value="1"/>
</dbReference>
<gene>
    <name evidence="6" type="ORF">M5X19_08475</name>
</gene>
<dbReference type="Pfam" id="PF13007">
    <property type="entry name" value="LZ_Tnp_IS66"/>
    <property type="match status" value="1"/>
</dbReference>
<feature type="domain" description="Transposase TnpC homeodomain" evidence="4">
    <location>
        <begin position="31"/>
        <end position="103"/>
    </location>
</feature>
<feature type="coiled-coil region" evidence="1">
    <location>
        <begin position="1"/>
        <end position="35"/>
    </location>
</feature>
<evidence type="ECO:0000259" key="2">
    <source>
        <dbReference type="Pfam" id="PF03050"/>
    </source>
</evidence>
<reference evidence="6 7" key="1">
    <citation type="submission" date="2022-05" db="EMBL/GenBank/DDBJ databases">
        <title>Genome Sequencing of Bee-Associated Microbes.</title>
        <authorList>
            <person name="Dunlap C."/>
        </authorList>
    </citation>
    <scope>NUCLEOTIDE SEQUENCE [LARGE SCALE GENOMIC DNA]</scope>
    <source>
        <strain evidence="6 7">NRRL B-14421</strain>
    </source>
</reference>
<dbReference type="Pfam" id="PF13817">
    <property type="entry name" value="DDE_Tnp_IS66_C"/>
    <property type="match status" value="1"/>
</dbReference>
<evidence type="ECO:0000259" key="4">
    <source>
        <dbReference type="Pfam" id="PF13007"/>
    </source>
</evidence>
<dbReference type="InterPro" id="IPR024474">
    <property type="entry name" value="Znf_dom_IS66"/>
</dbReference>
<evidence type="ECO:0000256" key="1">
    <source>
        <dbReference type="SAM" id="Coils"/>
    </source>
</evidence>
<sequence length="522" mass="59628">MTTTNLTIEELEQKTAKLEQQNAELTAKISWYEEQFRLAQQKRFGASSKKTDSDQIAMDLFNEAEVLSTPASEEPTVEIVTYSRKESVGSREAMLDHFPVETISYTLPEAEQICTCCGGALHEMSTETRNEITVIPAEVKIVRHVRQVYACRHCEREEIRTPIVTAPMPKPVYPGSLASASIIAYVMSQKYVDSQPLYRQEQQFARLGLTISRQTLANWMIYGADQWLTLLTDRMHEHLLSQDILHADETTLQVLREPGKSAEAQSYLWLYRTGRIGPPIVLYDYRPTRGGEHPRNFLTGFAGYLHVDGYAGYHKVKDVTLIGCWAHARRKFDEALKALPPSDKPETVAHQGLQFCNQLFAIERELKDVTSEERYIIRMERSLPILNAYSAWLRQQRSRTLPKSALGQAITYSLNQWDKLTAFLKDGRLEIDNNRSERAIKPFVIGRKNWLFANTPRGARASSIIYSVIETAKENGLNPFKYLMYLFEQLPQLPDPKDSEVLDGLLPWSPSLPVTCRVFKSE</sequence>
<evidence type="ECO:0000313" key="7">
    <source>
        <dbReference type="Proteomes" id="UP001527099"/>
    </source>
</evidence>
<dbReference type="Proteomes" id="UP001527099">
    <property type="component" value="Unassembled WGS sequence"/>
</dbReference>
<evidence type="ECO:0000259" key="5">
    <source>
        <dbReference type="Pfam" id="PF13817"/>
    </source>
</evidence>
<dbReference type="InterPro" id="IPR024463">
    <property type="entry name" value="Transposase_TnpC_homeodom"/>
</dbReference>
<keyword evidence="1" id="KW-0175">Coiled coil</keyword>
<accession>A0ABT4G9R0</accession>
<protein>
    <submittedName>
        <fullName evidence="6">IS66 family transposase</fullName>
    </submittedName>
</protein>
<proteinExistence type="predicted"/>
<feature type="domain" description="Transposase IS66 zinc-finger binding" evidence="3">
    <location>
        <begin position="111"/>
        <end position="155"/>
    </location>
</feature>
<dbReference type="InterPro" id="IPR052344">
    <property type="entry name" value="Transposase-related"/>
</dbReference>
<name>A0ABT4G9R0_9BACL</name>
<dbReference type="Pfam" id="PF03050">
    <property type="entry name" value="DDE_Tnp_IS66"/>
    <property type="match status" value="1"/>
</dbReference>
<dbReference type="Pfam" id="PF13005">
    <property type="entry name" value="zf-IS66"/>
    <property type="match status" value="1"/>
</dbReference>
<organism evidence="6 7">
    <name type="scientific">Paenibacillus alginolyticus</name>
    <dbReference type="NCBI Taxonomy" id="59839"/>
    <lineage>
        <taxon>Bacteria</taxon>
        <taxon>Bacillati</taxon>
        <taxon>Bacillota</taxon>
        <taxon>Bacilli</taxon>
        <taxon>Bacillales</taxon>
        <taxon>Paenibacillaceae</taxon>
        <taxon>Paenibacillus</taxon>
    </lineage>
</organism>
<dbReference type="InterPro" id="IPR039552">
    <property type="entry name" value="IS66_C"/>
</dbReference>
<feature type="domain" description="Transposase IS66 central" evidence="2">
    <location>
        <begin position="176"/>
        <end position="460"/>
    </location>
</feature>
<keyword evidence="7" id="KW-1185">Reference proteome</keyword>
<evidence type="ECO:0000313" key="6">
    <source>
        <dbReference type="EMBL" id="MCY9692930.1"/>
    </source>
</evidence>
<evidence type="ECO:0000259" key="3">
    <source>
        <dbReference type="Pfam" id="PF13005"/>
    </source>
</evidence>
<dbReference type="NCBIfam" id="NF033517">
    <property type="entry name" value="transpos_IS66"/>
    <property type="match status" value="1"/>
</dbReference>
<comment type="caution">
    <text evidence="6">The sequence shown here is derived from an EMBL/GenBank/DDBJ whole genome shotgun (WGS) entry which is preliminary data.</text>
</comment>
<feature type="domain" description="Transposase IS66 C-terminal" evidence="5">
    <location>
        <begin position="467"/>
        <end position="508"/>
    </location>
</feature>
<dbReference type="InterPro" id="IPR004291">
    <property type="entry name" value="Transposase_IS66_central"/>
</dbReference>
<dbReference type="EMBL" id="JAMDMX010000022">
    <property type="protein sequence ID" value="MCY9692930.1"/>
    <property type="molecule type" value="Genomic_DNA"/>
</dbReference>